<dbReference type="RefSeq" id="WP_004355301.1">
    <property type="nucleotide sequence ID" value="NZ_JRNR01000036.1"/>
</dbReference>
<dbReference type="AlphaFoldDB" id="A0A096CW72"/>
<comment type="caution">
    <text evidence="2">The sequence shown here is derived from an EMBL/GenBank/DDBJ whole genome shotgun (WGS) entry which is preliminary data.</text>
</comment>
<name>A0A096CW72_9BACT</name>
<dbReference type="Pfam" id="PF20935">
    <property type="entry name" value="DUF6847"/>
    <property type="match status" value="1"/>
</dbReference>
<dbReference type="InterPro" id="IPR047741">
    <property type="entry name" value="DIP1984-like"/>
</dbReference>
<dbReference type="EMBL" id="JRNR01000036">
    <property type="protein sequence ID" value="KGF49554.1"/>
    <property type="molecule type" value="Genomic_DNA"/>
</dbReference>
<evidence type="ECO:0000313" key="2">
    <source>
        <dbReference type="EMBL" id="KGF49554.1"/>
    </source>
</evidence>
<proteinExistence type="predicted"/>
<evidence type="ECO:0008006" key="4">
    <source>
        <dbReference type="Google" id="ProtNLM"/>
    </source>
</evidence>
<gene>
    <name evidence="2" type="ORF">HMPREF0654_04655</name>
</gene>
<keyword evidence="1" id="KW-0175">Coiled coil</keyword>
<evidence type="ECO:0000313" key="3">
    <source>
        <dbReference type="Proteomes" id="UP000029538"/>
    </source>
</evidence>
<organism evidence="2 3">
    <name type="scientific">Prevotella disiens DNF00882</name>
    <dbReference type="NCBI Taxonomy" id="1401075"/>
    <lineage>
        <taxon>Bacteria</taxon>
        <taxon>Pseudomonadati</taxon>
        <taxon>Bacteroidota</taxon>
        <taxon>Bacteroidia</taxon>
        <taxon>Bacteroidales</taxon>
        <taxon>Prevotellaceae</taxon>
        <taxon>Prevotella</taxon>
    </lineage>
</organism>
<dbReference type="GeneID" id="91083414"/>
<sequence>MKLAEALSIRKELNRKIEQLQARLLANIKLQEGDEPTEPVEDLMKSLDNSLKTLEELIARINKTNMHTLHNGRTLTEMMAEKEVLTLRVSILRDVFNKANEGHDRYSRSEIKLITTIDVRNLSKQIDKLAEKLRKLDIEIQGLNFLVELED</sequence>
<dbReference type="Proteomes" id="UP000029538">
    <property type="component" value="Unassembled WGS sequence"/>
</dbReference>
<evidence type="ECO:0000256" key="1">
    <source>
        <dbReference type="SAM" id="Coils"/>
    </source>
</evidence>
<dbReference type="NCBIfam" id="NF038048">
    <property type="entry name" value="DIP1984_fam"/>
    <property type="match status" value="1"/>
</dbReference>
<dbReference type="CDD" id="cd12208">
    <property type="entry name" value="DIP1984-like"/>
    <property type="match status" value="1"/>
</dbReference>
<feature type="coiled-coil region" evidence="1">
    <location>
        <begin position="3"/>
        <end position="64"/>
    </location>
</feature>
<dbReference type="Gene3D" id="6.10.320.10">
    <property type="match status" value="1"/>
</dbReference>
<accession>A0A096CW72</accession>
<protein>
    <recommendedName>
        <fullName evidence="4">Septicolysin</fullName>
    </recommendedName>
</protein>
<reference evidence="2 3" key="1">
    <citation type="submission" date="2014-07" db="EMBL/GenBank/DDBJ databases">
        <authorList>
            <person name="McCorrison J."/>
            <person name="Sanka R."/>
            <person name="Torralba M."/>
            <person name="Gillis M."/>
            <person name="Haft D.H."/>
            <person name="Methe B."/>
            <person name="Sutton G."/>
            <person name="Nelson K.E."/>
        </authorList>
    </citation>
    <scope>NUCLEOTIDE SEQUENCE [LARGE SCALE GENOMIC DNA]</scope>
    <source>
        <strain evidence="2 3">DNF00882</strain>
    </source>
</reference>